<evidence type="ECO:0000313" key="3">
    <source>
        <dbReference type="Proteomes" id="UP001152300"/>
    </source>
</evidence>
<gene>
    <name evidence="2" type="ORF">OCU04_009203</name>
</gene>
<reference evidence="2" key="1">
    <citation type="submission" date="2022-11" db="EMBL/GenBank/DDBJ databases">
        <title>Genome Resource of Sclerotinia nivalis Strain SnTB1, a Plant Pathogen Isolated from American Ginseng.</title>
        <authorList>
            <person name="Fan S."/>
        </authorList>
    </citation>
    <scope>NUCLEOTIDE SEQUENCE</scope>
    <source>
        <strain evidence="2">SnTB1</strain>
    </source>
</reference>
<dbReference type="AlphaFoldDB" id="A0A9X0AH46"/>
<dbReference type="PANTHER" id="PTHR35910">
    <property type="entry name" value="2EXR DOMAIN-CONTAINING PROTEIN"/>
    <property type="match status" value="1"/>
</dbReference>
<protein>
    <recommendedName>
        <fullName evidence="1">2EXR domain-containing protein</fullName>
    </recommendedName>
</protein>
<dbReference type="PANTHER" id="PTHR35910:SF6">
    <property type="entry name" value="2EXR DOMAIN-CONTAINING PROTEIN"/>
    <property type="match status" value="1"/>
</dbReference>
<name>A0A9X0AH46_9HELO</name>
<comment type="caution">
    <text evidence="2">The sequence shown here is derived from an EMBL/GenBank/DDBJ whole genome shotgun (WGS) entry which is preliminary data.</text>
</comment>
<dbReference type="Pfam" id="PF20150">
    <property type="entry name" value="2EXR"/>
    <property type="match status" value="1"/>
</dbReference>
<feature type="domain" description="2EXR" evidence="1">
    <location>
        <begin position="14"/>
        <end position="118"/>
    </location>
</feature>
<evidence type="ECO:0000313" key="2">
    <source>
        <dbReference type="EMBL" id="KAJ8062681.1"/>
    </source>
</evidence>
<evidence type="ECO:0000259" key="1">
    <source>
        <dbReference type="Pfam" id="PF20150"/>
    </source>
</evidence>
<organism evidence="2 3">
    <name type="scientific">Sclerotinia nivalis</name>
    <dbReference type="NCBI Taxonomy" id="352851"/>
    <lineage>
        <taxon>Eukaryota</taxon>
        <taxon>Fungi</taxon>
        <taxon>Dikarya</taxon>
        <taxon>Ascomycota</taxon>
        <taxon>Pezizomycotina</taxon>
        <taxon>Leotiomycetes</taxon>
        <taxon>Helotiales</taxon>
        <taxon>Sclerotiniaceae</taxon>
        <taxon>Sclerotinia</taxon>
    </lineage>
</organism>
<dbReference type="OrthoDB" id="3546385at2759"/>
<dbReference type="EMBL" id="JAPEIS010000010">
    <property type="protein sequence ID" value="KAJ8062681.1"/>
    <property type="molecule type" value="Genomic_DNA"/>
</dbReference>
<dbReference type="Proteomes" id="UP001152300">
    <property type="component" value="Unassembled WGS sequence"/>
</dbReference>
<dbReference type="InterPro" id="IPR045518">
    <property type="entry name" value="2EXR"/>
</dbReference>
<sequence>MTSSSDDSRGAKTFTKFPELPVELQSKVWLFASFHRRMVPVAIKYLHRLEGSVIMQDKEHQLFRFRSDTPVPVLFSVCKEARIEAKKHFQKAIVAKHTFSFFSMTLIPRFYINPVCDRICPVGEYDLLKQHALLGSMKSSGIESIALDESQWYDMRTPSWQTSLRLRLWVEGTTHVSNPIQSIWLYLSPNPHIRYKTGSRSSIKDTMSIPDWDQISRYKQCALSSLLSIFHIDLYNLRECIQCILYAEAKGIPRSSIKLPVSPMMYKFEVDSETLKNWVEPRVQLMVDKIPRHVRRLLMSKERLPLYYCKRPCGFCYGRW</sequence>
<accession>A0A9X0AH46</accession>
<proteinExistence type="predicted"/>
<keyword evidence="3" id="KW-1185">Reference proteome</keyword>